<evidence type="ECO:0000259" key="4">
    <source>
        <dbReference type="Pfam" id="PF12770"/>
    </source>
</evidence>
<gene>
    <name evidence="5" type="ORF">SAMN06265219_108102</name>
</gene>
<dbReference type="AlphaFoldDB" id="A0A521DG20"/>
<keyword evidence="6" id="KW-1185">Reference proteome</keyword>
<dbReference type="OrthoDB" id="9771112at2"/>
<dbReference type="InterPro" id="IPR011990">
    <property type="entry name" value="TPR-like_helical_dom_sf"/>
</dbReference>
<protein>
    <submittedName>
        <fullName evidence="5">CHAT domain-containing protein</fullName>
    </submittedName>
</protein>
<feature type="coiled-coil region" evidence="2">
    <location>
        <begin position="530"/>
        <end position="573"/>
    </location>
</feature>
<keyword evidence="1" id="KW-0802">TPR repeat</keyword>
<dbReference type="InterPro" id="IPR024983">
    <property type="entry name" value="CHAT_dom"/>
</dbReference>
<dbReference type="RefSeq" id="WP_142454565.1">
    <property type="nucleotide sequence ID" value="NZ_FXTP01000008.1"/>
</dbReference>
<evidence type="ECO:0000256" key="2">
    <source>
        <dbReference type="SAM" id="Coils"/>
    </source>
</evidence>
<dbReference type="PROSITE" id="PS50293">
    <property type="entry name" value="TPR_REGION"/>
    <property type="match status" value="1"/>
</dbReference>
<feature type="repeat" description="TPR" evidence="1">
    <location>
        <begin position="266"/>
        <end position="299"/>
    </location>
</feature>
<dbReference type="Pfam" id="PF13424">
    <property type="entry name" value="TPR_12"/>
    <property type="match status" value="1"/>
</dbReference>
<dbReference type="Pfam" id="PF13374">
    <property type="entry name" value="TPR_10"/>
    <property type="match status" value="1"/>
</dbReference>
<dbReference type="Pfam" id="PF12770">
    <property type="entry name" value="CHAT"/>
    <property type="match status" value="1"/>
</dbReference>
<dbReference type="InterPro" id="IPR019734">
    <property type="entry name" value="TPR_rpt"/>
</dbReference>
<organism evidence="5 6">
    <name type="scientific">Gracilimonas mengyeensis</name>
    <dbReference type="NCBI Taxonomy" id="1302730"/>
    <lineage>
        <taxon>Bacteria</taxon>
        <taxon>Pseudomonadati</taxon>
        <taxon>Balneolota</taxon>
        <taxon>Balneolia</taxon>
        <taxon>Balneolales</taxon>
        <taxon>Balneolaceae</taxon>
        <taxon>Gracilimonas</taxon>
    </lineage>
</organism>
<accession>A0A521DG20</accession>
<sequence length="975" mass="110687">MRSTVIITLLLLIGLPGNMYAQTTAADSLISLGDEKFSNGNYTEAAELEKEAIQLYLQNGDSLKWAMTQKDYATTLIAMGAVKEAVDILLELDERKIKVLTNEDKASIKKAIGYAYRNLEQYEAAQNYYLEGLELLKGSQDSSDIAGLYNNISYTFSETGNYEQALEYQYEAKRIYEKLDEKRSLSRVLNGIFLSLMDLGLYEQAEPYIRQSLALSEQLGEPRLLDIAYHNLAWNFENQGKRDSAIIYYRKSLELTRQLGNPYEMTQTLNNIGGLYEESGDYENALAYYNEALEANYQTDRPVSIGHTLRRLARVAIQNNDLDNATTFYEEAQNWLSQAQAPRDLAMLYLDQAELEIIKEHHQEAKRHLNKAEEIARKHNFKGIQSRLHTVRGQLYYEQGKLRESLGEYRKAYRLSADETVTGKIGPAINLARSYHRLQSDSAFILADQAFTFIDSVRTNVAGLSFRSGFFREHAGFYNEVASWYITQKNQPEKAFDLIEAAKARVLMDEMAETQQKVYENLDEATLIKKQQLAKQIDRLHRQIEQAKSKQQRSALQDELKDLEFEYQTFLNEIHVSNPALHNFEYPRPIALEEVQDMLNRNSALLEYAFAENSLVRLLITNNSISGSVTDSLGQTDAKSFITEKIKHLRETIIHKKQVDSVKKVGEELHASIIPDLNQQIMADISNLLIIPGGPLIFLPFEALSNTDRYLIEDFGIKYLPSASIYPFIKEPHRTTNFDLLAVAGSGFEGGDGLVSESRSEASFASLPSALLEVDSISVHFSKSKILKNEDVTEATLKSHDLSDFRYLHFATHASVNEESPSQSGLLLSKKADVESLFGEDGHLNSREIAELRLNADLVILSACNTGMGKVVTGEGLIGLQRSFLAAGSSSVMVSLWSVFDRSTSVFMAEFYEHMLTHQEEDYGLWEQTMQWLEWHEHPLFDYKANALRDAKLAMIDHPYYNHPVYWAPFILVGK</sequence>
<keyword evidence="3" id="KW-0732">Signal</keyword>
<evidence type="ECO:0000313" key="5">
    <source>
        <dbReference type="EMBL" id="SMO70071.1"/>
    </source>
</evidence>
<keyword evidence="2" id="KW-0175">Coiled coil</keyword>
<feature type="signal peptide" evidence="3">
    <location>
        <begin position="1"/>
        <end position="21"/>
    </location>
</feature>
<feature type="domain" description="CHAT" evidence="4">
    <location>
        <begin position="664"/>
        <end position="975"/>
    </location>
</feature>
<feature type="chain" id="PRO_5022136840" evidence="3">
    <location>
        <begin position="22"/>
        <end position="975"/>
    </location>
</feature>
<dbReference type="EMBL" id="FXTP01000008">
    <property type="protein sequence ID" value="SMO70071.1"/>
    <property type="molecule type" value="Genomic_DNA"/>
</dbReference>
<evidence type="ECO:0000313" key="6">
    <source>
        <dbReference type="Proteomes" id="UP000317557"/>
    </source>
</evidence>
<dbReference type="PROSITE" id="PS50005">
    <property type="entry name" value="TPR"/>
    <property type="match status" value="2"/>
</dbReference>
<proteinExistence type="predicted"/>
<evidence type="ECO:0000256" key="1">
    <source>
        <dbReference type="PROSITE-ProRule" id="PRU00339"/>
    </source>
</evidence>
<feature type="repeat" description="TPR" evidence="1">
    <location>
        <begin position="386"/>
        <end position="419"/>
    </location>
</feature>
<dbReference type="Gene3D" id="1.25.40.10">
    <property type="entry name" value="Tetratricopeptide repeat domain"/>
    <property type="match status" value="3"/>
</dbReference>
<dbReference type="SUPFAM" id="SSF48452">
    <property type="entry name" value="TPR-like"/>
    <property type="match status" value="3"/>
</dbReference>
<dbReference type="Pfam" id="PF13181">
    <property type="entry name" value="TPR_8"/>
    <property type="match status" value="2"/>
</dbReference>
<reference evidence="5 6" key="1">
    <citation type="submission" date="2017-05" db="EMBL/GenBank/DDBJ databases">
        <authorList>
            <person name="Varghese N."/>
            <person name="Submissions S."/>
        </authorList>
    </citation>
    <scope>NUCLEOTIDE SEQUENCE [LARGE SCALE GENOMIC DNA]</scope>
    <source>
        <strain evidence="5 6">DSM 21985</strain>
    </source>
</reference>
<name>A0A521DG20_9BACT</name>
<dbReference type="Proteomes" id="UP000317557">
    <property type="component" value="Unassembled WGS sequence"/>
</dbReference>
<dbReference type="SMART" id="SM00028">
    <property type="entry name" value="TPR"/>
    <property type="match status" value="9"/>
</dbReference>
<dbReference type="PANTHER" id="PTHR10098">
    <property type="entry name" value="RAPSYN-RELATED"/>
    <property type="match status" value="1"/>
</dbReference>
<evidence type="ECO:0000256" key="3">
    <source>
        <dbReference type="SAM" id="SignalP"/>
    </source>
</evidence>